<dbReference type="AlphaFoldDB" id="T1AZ53"/>
<comment type="caution">
    <text evidence="1">The sequence shown here is derived from an EMBL/GenBank/DDBJ whole genome shotgun (WGS) entry which is preliminary data.</text>
</comment>
<dbReference type="EMBL" id="AUZZ01001041">
    <property type="protein sequence ID" value="EQD65866.1"/>
    <property type="molecule type" value="Genomic_DNA"/>
</dbReference>
<dbReference type="InterPro" id="IPR023211">
    <property type="entry name" value="DNA_pol_palm_dom_sf"/>
</dbReference>
<evidence type="ECO:0000313" key="1">
    <source>
        <dbReference type="EMBL" id="EQD65866.1"/>
    </source>
</evidence>
<feature type="non-terminal residue" evidence="1">
    <location>
        <position position="1"/>
    </location>
</feature>
<sequence>YQGYRNARFGRIEIHEAINAFARKLLADVARAAERSGYRVLHGIVDSLWLSANPARPPPDPERWASEVGAAVDLPLGYEGRYRWIAFLPSVRTGLGVPHRFYGRYDSGEYKIRGIGSRRHDTPDYLRHVEREILELFARAPDAARVLAERPRALARADLFAAEIRSGGVDPHRLLIAHRFGRAPTAESP</sequence>
<gene>
    <name evidence="1" type="ORF">B2A_01408</name>
</gene>
<name>T1AZ53_9ZZZZ</name>
<dbReference type="Gene3D" id="3.90.1600.10">
    <property type="entry name" value="Palm domain of DNA polymerase"/>
    <property type="match status" value="1"/>
</dbReference>
<reference evidence="1" key="1">
    <citation type="submission" date="2013-08" db="EMBL/GenBank/DDBJ databases">
        <authorList>
            <person name="Mendez C."/>
            <person name="Richter M."/>
            <person name="Ferrer M."/>
            <person name="Sanchez J."/>
        </authorList>
    </citation>
    <scope>NUCLEOTIDE SEQUENCE</scope>
</reference>
<dbReference type="InterPro" id="IPR043502">
    <property type="entry name" value="DNA/RNA_pol_sf"/>
</dbReference>
<accession>T1AZ53</accession>
<dbReference type="SUPFAM" id="SSF56672">
    <property type="entry name" value="DNA/RNA polymerases"/>
    <property type="match status" value="1"/>
</dbReference>
<organism evidence="1">
    <name type="scientific">mine drainage metagenome</name>
    <dbReference type="NCBI Taxonomy" id="410659"/>
    <lineage>
        <taxon>unclassified sequences</taxon>
        <taxon>metagenomes</taxon>
        <taxon>ecological metagenomes</taxon>
    </lineage>
</organism>
<reference evidence="1" key="2">
    <citation type="journal article" date="2014" name="ISME J.">
        <title>Microbial stratification in low pH oxic and suboxic macroscopic growths along an acid mine drainage.</title>
        <authorList>
            <person name="Mendez-Garcia C."/>
            <person name="Mesa V."/>
            <person name="Sprenger R.R."/>
            <person name="Richter M."/>
            <person name="Diez M.S."/>
            <person name="Solano J."/>
            <person name="Bargiela R."/>
            <person name="Golyshina O.V."/>
            <person name="Manteca A."/>
            <person name="Ramos J.L."/>
            <person name="Gallego J.R."/>
            <person name="Llorente I."/>
            <person name="Martins Dos Santos V.A."/>
            <person name="Jensen O.N."/>
            <person name="Pelaez A.I."/>
            <person name="Sanchez J."/>
            <person name="Ferrer M."/>
        </authorList>
    </citation>
    <scope>NUCLEOTIDE SEQUENCE</scope>
</reference>
<proteinExistence type="predicted"/>
<protein>
    <submittedName>
        <fullName evidence="1">DNA polymerase I</fullName>
    </submittedName>
</protein>
<feature type="non-terminal residue" evidence="1">
    <location>
        <position position="189"/>
    </location>
</feature>